<organism evidence="12 13">
    <name type="scientific">Paludisphaera mucosa</name>
    <dbReference type="NCBI Taxonomy" id="3030827"/>
    <lineage>
        <taxon>Bacteria</taxon>
        <taxon>Pseudomonadati</taxon>
        <taxon>Planctomycetota</taxon>
        <taxon>Planctomycetia</taxon>
        <taxon>Isosphaerales</taxon>
        <taxon>Isosphaeraceae</taxon>
        <taxon>Paludisphaera</taxon>
    </lineage>
</organism>
<gene>
    <name evidence="12" type="ORF">PZE19_09345</name>
</gene>
<evidence type="ECO:0000256" key="2">
    <source>
        <dbReference type="ARBA" id="ARBA00011955"/>
    </source>
</evidence>
<comment type="caution">
    <text evidence="12">The sequence shown here is derived from an EMBL/GenBank/DDBJ whole genome shotgun (WGS) entry which is preliminary data.</text>
</comment>
<sequence length="309" mass="33179">MGSSFKILLYSTDETAARRASRAAFDRIARLDAVLSDYDVDSELSRLSAASGGPPVAVGPELFDVLERSRYWYDRTEGRLDPTIAPVGRLWRRARRERKLPEPDKLAEALPLVGMDKLVLDPAARTVRLTKSGMKLDVGGIAKGYASQAAIDVLRAQGIDRALVAGAGDIAVSGPPPDAPGWTIGVATLEPSKTEPEIYLSLKAQAVSTSGDAERFVVIDGRRYSHIIDPKTGRAIEDRASVTVVAPDGATADALETTAYMLGPEKGLALIDSVPGAAGVFTRETPEGLRRYESSRFKDVPRARPRPAP</sequence>
<comment type="cofactor">
    <cofactor evidence="1">
        <name>Mg(2+)</name>
        <dbReference type="ChEBI" id="CHEBI:18420"/>
    </cofactor>
</comment>
<keyword evidence="7 11" id="KW-0274">FAD</keyword>
<reference evidence="12 13" key="1">
    <citation type="submission" date="2023-03" db="EMBL/GenBank/DDBJ databases">
        <title>Paludisphaera mucosa sp. nov. a novel planctomycete from northern fen.</title>
        <authorList>
            <person name="Ivanova A."/>
        </authorList>
    </citation>
    <scope>NUCLEOTIDE SEQUENCE [LARGE SCALE GENOMIC DNA]</scope>
    <source>
        <strain evidence="12 13">Pla2</strain>
    </source>
</reference>
<comment type="catalytic activity">
    <reaction evidence="10 11">
        <text>L-threonyl-[protein] + FAD = FMN-L-threonyl-[protein] + AMP + H(+)</text>
        <dbReference type="Rhea" id="RHEA:36847"/>
        <dbReference type="Rhea" id="RHEA-COMP:11060"/>
        <dbReference type="Rhea" id="RHEA-COMP:11061"/>
        <dbReference type="ChEBI" id="CHEBI:15378"/>
        <dbReference type="ChEBI" id="CHEBI:30013"/>
        <dbReference type="ChEBI" id="CHEBI:57692"/>
        <dbReference type="ChEBI" id="CHEBI:74257"/>
        <dbReference type="ChEBI" id="CHEBI:456215"/>
        <dbReference type="EC" id="2.7.1.180"/>
    </reaction>
</comment>
<dbReference type="PIRSF" id="PIRSF006268">
    <property type="entry name" value="ApbE"/>
    <property type="match status" value="1"/>
</dbReference>
<evidence type="ECO:0000256" key="9">
    <source>
        <dbReference type="ARBA" id="ARBA00031306"/>
    </source>
</evidence>
<evidence type="ECO:0000256" key="6">
    <source>
        <dbReference type="ARBA" id="ARBA00022723"/>
    </source>
</evidence>
<evidence type="ECO:0000256" key="11">
    <source>
        <dbReference type="PIRNR" id="PIRNR006268"/>
    </source>
</evidence>
<dbReference type="PANTHER" id="PTHR30040">
    <property type="entry name" value="THIAMINE BIOSYNTHESIS LIPOPROTEIN APBE"/>
    <property type="match status" value="1"/>
</dbReference>
<name>A0ABT6F8R3_9BACT</name>
<dbReference type="InterPro" id="IPR024932">
    <property type="entry name" value="ApbE"/>
</dbReference>
<protein>
    <recommendedName>
        <fullName evidence="3 11">FAD:protein FMN transferase</fullName>
        <ecNumber evidence="2 11">2.7.1.180</ecNumber>
    </recommendedName>
    <alternativeName>
        <fullName evidence="9 11">Flavin transferase</fullName>
    </alternativeName>
</protein>
<dbReference type="Proteomes" id="UP001216907">
    <property type="component" value="Unassembled WGS sequence"/>
</dbReference>
<dbReference type="Gene3D" id="3.10.520.10">
    <property type="entry name" value="ApbE-like domains"/>
    <property type="match status" value="1"/>
</dbReference>
<dbReference type="EC" id="2.7.1.180" evidence="2 11"/>
<keyword evidence="4 11" id="KW-0285">Flavoprotein</keyword>
<evidence type="ECO:0000313" key="12">
    <source>
        <dbReference type="EMBL" id="MDG3003976.1"/>
    </source>
</evidence>
<accession>A0ABT6F8R3</accession>
<keyword evidence="13" id="KW-1185">Reference proteome</keyword>
<keyword evidence="6 11" id="KW-0479">Metal-binding</keyword>
<evidence type="ECO:0000256" key="7">
    <source>
        <dbReference type="ARBA" id="ARBA00022827"/>
    </source>
</evidence>
<dbReference type="EMBL" id="JARRAG010000001">
    <property type="protein sequence ID" value="MDG3003976.1"/>
    <property type="molecule type" value="Genomic_DNA"/>
</dbReference>
<dbReference type="PANTHER" id="PTHR30040:SF2">
    <property type="entry name" value="FAD:PROTEIN FMN TRANSFERASE"/>
    <property type="match status" value="1"/>
</dbReference>
<evidence type="ECO:0000313" key="13">
    <source>
        <dbReference type="Proteomes" id="UP001216907"/>
    </source>
</evidence>
<proteinExistence type="inferred from homology"/>
<evidence type="ECO:0000256" key="5">
    <source>
        <dbReference type="ARBA" id="ARBA00022679"/>
    </source>
</evidence>
<dbReference type="Pfam" id="PF02424">
    <property type="entry name" value="ApbE"/>
    <property type="match status" value="1"/>
</dbReference>
<dbReference type="GO" id="GO:0016740">
    <property type="term" value="F:transferase activity"/>
    <property type="evidence" value="ECO:0007669"/>
    <property type="project" value="UniProtKB-KW"/>
</dbReference>
<evidence type="ECO:0000256" key="1">
    <source>
        <dbReference type="ARBA" id="ARBA00001946"/>
    </source>
</evidence>
<comment type="similarity">
    <text evidence="11">Belongs to the ApbE family.</text>
</comment>
<keyword evidence="5 11" id="KW-0808">Transferase</keyword>
<evidence type="ECO:0000256" key="8">
    <source>
        <dbReference type="ARBA" id="ARBA00022842"/>
    </source>
</evidence>
<evidence type="ECO:0000256" key="3">
    <source>
        <dbReference type="ARBA" id="ARBA00016337"/>
    </source>
</evidence>
<dbReference type="RefSeq" id="WP_277860320.1">
    <property type="nucleotide sequence ID" value="NZ_JARRAG010000001.1"/>
</dbReference>
<evidence type="ECO:0000256" key="10">
    <source>
        <dbReference type="ARBA" id="ARBA00048540"/>
    </source>
</evidence>
<keyword evidence="8 11" id="KW-0460">Magnesium</keyword>
<dbReference type="InterPro" id="IPR003374">
    <property type="entry name" value="ApbE-like_sf"/>
</dbReference>
<dbReference type="SUPFAM" id="SSF143631">
    <property type="entry name" value="ApbE-like"/>
    <property type="match status" value="1"/>
</dbReference>
<evidence type="ECO:0000256" key="4">
    <source>
        <dbReference type="ARBA" id="ARBA00022630"/>
    </source>
</evidence>